<dbReference type="InterPro" id="IPR018969">
    <property type="entry name" value="Xul5P/Fru6P_PKetolase_C"/>
</dbReference>
<dbReference type="Gene3D" id="3.40.50.970">
    <property type="match status" value="1"/>
</dbReference>
<feature type="domain" description="Xylulose 5-phosphate/Fructose 6-phosphate phosphoketolase C-terminal" evidence="3">
    <location>
        <begin position="47"/>
        <end position="120"/>
    </location>
</feature>
<dbReference type="GO" id="GO:0005975">
    <property type="term" value="P:carbohydrate metabolic process"/>
    <property type="evidence" value="ECO:0007669"/>
    <property type="project" value="InterPro"/>
</dbReference>
<dbReference type="InterPro" id="IPR009014">
    <property type="entry name" value="Transketo_C/PFOR_II"/>
</dbReference>
<dbReference type="AlphaFoldDB" id="A0A7X3KYB3"/>
<dbReference type="Gene3D" id="3.40.50.920">
    <property type="match status" value="1"/>
</dbReference>
<protein>
    <submittedName>
        <fullName evidence="4">Phosphoketolase</fullName>
    </submittedName>
</protein>
<proteinExistence type="inferred from homology"/>
<dbReference type="Proteomes" id="UP000461288">
    <property type="component" value="Unassembled WGS sequence"/>
</dbReference>
<dbReference type="Pfam" id="PF09363">
    <property type="entry name" value="XFP_C"/>
    <property type="match status" value="1"/>
</dbReference>
<sequence>PGILGHLADKKPEYIREYLPADANSLLAVFDKTINDRDKINLIVASKHPRQQFYSAAEAKELVDKGLKIIDWASTDKNAEPDVVIAAAGTEPNLEALAAISILHEKLPDLKIRFINVVDIL</sequence>
<evidence type="ECO:0000256" key="1">
    <source>
        <dbReference type="ARBA" id="ARBA00005623"/>
    </source>
</evidence>
<keyword evidence="2" id="KW-0456">Lyase</keyword>
<comment type="caution">
    <text evidence="4">The sequence shown here is derived from an EMBL/GenBank/DDBJ whole genome shotgun (WGS) entry which is preliminary data.</text>
</comment>
<dbReference type="InterPro" id="IPR005593">
    <property type="entry name" value="Xul5P/Fru6P_PKetolase"/>
</dbReference>
<accession>A0A7X3KYB3</accession>
<dbReference type="GO" id="GO:0016832">
    <property type="term" value="F:aldehyde-lyase activity"/>
    <property type="evidence" value="ECO:0007669"/>
    <property type="project" value="InterPro"/>
</dbReference>
<dbReference type="PANTHER" id="PTHR31273:SF0">
    <property type="entry name" value="PHOSPHOKETOLASE-RELATED"/>
    <property type="match status" value="1"/>
</dbReference>
<evidence type="ECO:0000256" key="2">
    <source>
        <dbReference type="ARBA" id="ARBA00023239"/>
    </source>
</evidence>
<gene>
    <name evidence="4" type="ORF">GO594_30855</name>
</gene>
<evidence type="ECO:0000313" key="5">
    <source>
        <dbReference type="Proteomes" id="UP000461288"/>
    </source>
</evidence>
<dbReference type="Pfam" id="PF03894">
    <property type="entry name" value="XFP"/>
    <property type="match status" value="1"/>
</dbReference>
<feature type="non-terminal residue" evidence="4">
    <location>
        <position position="1"/>
    </location>
</feature>
<dbReference type="PANTHER" id="PTHR31273">
    <property type="entry name" value="PHOSPHOKETOLASE-RELATED"/>
    <property type="match status" value="1"/>
</dbReference>
<evidence type="ECO:0000313" key="4">
    <source>
        <dbReference type="EMBL" id="MWK60382.1"/>
    </source>
</evidence>
<comment type="similarity">
    <text evidence="1">Belongs to the XFP family.</text>
</comment>
<feature type="non-terminal residue" evidence="4">
    <location>
        <position position="121"/>
    </location>
</feature>
<dbReference type="EMBL" id="WTFN01000352">
    <property type="protein sequence ID" value="MWK60382.1"/>
    <property type="molecule type" value="Genomic_DNA"/>
</dbReference>
<organism evidence="4 5">
    <name type="scientific">Metapseudomonas otitidis</name>
    <dbReference type="NCBI Taxonomy" id="319939"/>
    <lineage>
        <taxon>Bacteria</taxon>
        <taxon>Pseudomonadati</taxon>
        <taxon>Pseudomonadota</taxon>
        <taxon>Gammaproteobacteria</taxon>
        <taxon>Pseudomonadales</taxon>
        <taxon>Pseudomonadaceae</taxon>
        <taxon>Metapseudomonas</taxon>
    </lineage>
</organism>
<reference evidence="4 5" key="1">
    <citation type="submission" date="2019-12" db="EMBL/GenBank/DDBJ databases">
        <title>Draft genome sequence of Pseudomonas otitidis recovered from a chicken carcass.</title>
        <authorList>
            <person name="Vieira T.R."/>
            <person name="Oliviera E.F.C."/>
            <person name="Silva N.M.V."/>
            <person name="Sambrano G.E."/>
            <person name="Cibulski S.P."/>
            <person name="Cardoso M.R.I."/>
        </authorList>
    </citation>
    <scope>NUCLEOTIDE SEQUENCE [LARGE SCALE GENOMIC DNA]</scope>
    <source>
        <strain evidence="4 5">25_K</strain>
    </source>
</reference>
<name>A0A7X3KYB3_9GAMM</name>
<evidence type="ECO:0000259" key="3">
    <source>
        <dbReference type="Pfam" id="PF09363"/>
    </source>
</evidence>